<sequence length="201" mass="22862">MLDELQWHLAIHHDVVISISALQATLVRAGLTRKVLQKVATERNEAGRTDYKACIQDPDNFSGTALEFVTIDESSKDERTLARHYGRSLVGEPAIYHHQFVRDARYTLTAAMTVRGYIATRIVEGSMDAFQFFDFVTEDVGKLTCVVMGMPYVQRTTRSPPCWNRQLVLPQKWQRDGSGMRGTFGNIIVFDFKYKTSYSTV</sequence>
<keyword evidence="2" id="KW-1185">Reference proteome</keyword>
<dbReference type="Proteomes" id="UP001221142">
    <property type="component" value="Unassembled WGS sequence"/>
</dbReference>
<reference evidence="1" key="1">
    <citation type="submission" date="2023-03" db="EMBL/GenBank/DDBJ databases">
        <title>Massive genome expansion in bonnet fungi (Mycena s.s.) driven by repeated elements and novel gene families across ecological guilds.</title>
        <authorList>
            <consortium name="Lawrence Berkeley National Laboratory"/>
            <person name="Harder C.B."/>
            <person name="Miyauchi S."/>
            <person name="Viragh M."/>
            <person name="Kuo A."/>
            <person name="Thoen E."/>
            <person name="Andreopoulos B."/>
            <person name="Lu D."/>
            <person name="Skrede I."/>
            <person name="Drula E."/>
            <person name="Henrissat B."/>
            <person name="Morin E."/>
            <person name="Kohler A."/>
            <person name="Barry K."/>
            <person name="LaButti K."/>
            <person name="Morin E."/>
            <person name="Salamov A."/>
            <person name="Lipzen A."/>
            <person name="Mereny Z."/>
            <person name="Hegedus B."/>
            <person name="Baldrian P."/>
            <person name="Stursova M."/>
            <person name="Weitz H."/>
            <person name="Taylor A."/>
            <person name="Grigoriev I.V."/>
            <person name="Nagy L.G."/>
            <person name="Martin F."/>
            <person name="Kauserud H."/>
        </authorList>
    </citation>
    <scope>NUCLEOTIDE SEQUENCE</scope>
    <source>
        <strain evidence="1">9284</strain>
    </source>
</reference>
<proteinExistence type="predicted"/>
<evidence type="ECO:0000313" key="2">
    <source>
        <dbReference type="Proteomes" id="UP001221142"/>
    </source>
</evidence>
<dbReference type="EMBL" id="JARKIF010000030">
    <property type="protein sequence ID" value="KAJ7612760.1"/>
    <property type="molecule type" value="Genomic_DNA"/>
</dbReference>
<dbReference type="AlphaFoldDB" id="A0AAD7B810"/>
<protein>
    <submittedName>
        <fullName evidence="1">Uncharacterized protein</fullName>
    </submittedName>
</protein>
<name>A0AAD7B810_9AGAR</name>
<comment type="caution">
    <text evidence="1">The sequence shown here is derived from an EMBL/GenBank/DDBJ whole genome shotgun (WGS) entry which is preliminary data.</text>
</comment>
<evidence type="ECO:0000313" key="1">
    <source>
        <dbReference type="EMBL" id="KAJ7612760.1"/>
    </source>
</evidence>
<organism evidence="1 2">
    <name type="scientific">Roridomyces roridus</name>
    <dbReference type="NCBI Taxonomy" id="1738132"/>
    <lineage>
        <taxon>Eukaryota</taxon>
        <taxon>Fungi</taxon>
        <taxon>Dikarya</taxon>
        <taxon>Basidiomycota</taxon>
        <taxon>Agaricomycotina</taxon>
        <taxon>Agaricomycetes</taxon>
        <taxon>Agaricomycetidae</taxon>
        <taxon>Agaricales</taxon>
        <taxon>Marasmiineae</taxon>
        <taxon>Mycenaceae</taxon>
        <taxon>Roridomyces</taxon>
    </lineage>
</organism>
<accession>A0AAD7B810</accession>
<gene>
    <name evidence="1" type="ORF">FB45DRAFT_803322</name>
</gene>